<feature type="region of interest" description="Disordered" evidence="1">
    <location>
        <begin position="1"/>
        <end position="26"/>
    </location>
</feature>
<dbReference type="Proteomes" id="UP000038009">
    <property type="component" value="Unassembled WGS sequence"/>
</dbReference>
<dbReference type="VEuPathDB" id="TriTrypDB:Lsey_0055_0320"/>
<gene>
    <name evidence="3" type="ORF">ABL78_2618</name>
</gene>
<feature type="transmembrane region" description="Helical" evidence="2">
    <location>
        <begin position="307"/>
        <end position="328"/>
    </location>
</feature>
<feature type="transmembrane region" description="Helical" evidence="2">
    <location>
        <begin position="170"/>
        <end position="191"/>
    </location>
</feature>
<protein>
    <submittedName>
        <fullName evidence="3">Uncharacterized protein</fullName>
    </submittedName>
</protein>
<sequence>MSTENLGPLATPDPEVGGGGDATALSKLTYTPRPKWSHEDDNTVTVVQSTHDYTQCIFRSKPSSARWVRGLTEDEDEVPAGAGFRRRTNMRKWEEMDDTPDDVLLDGLLGTHAKQRPWLFYNNVIGVLYLCLLAFRMVKGLHKSNRLDFPSTERQLQASGRRYGENGVSFLMRVAIPLALPHCVAAAYTMGLSYKLGVTARHFVCLWGVGLAILSLAAAFTQCSFLFGCCNVSNVSHRWECDLPFVFHHACSAIRVVTPLLALWCVAPVVDAVRGCGWRWKLVLALPCLMAFICLGVSIYAGEPSEVLLDVTHGTVLLVWLFFILACWRQPRFVRLPPRGEKPHED</sequence>
<evidence type="ECO:0000256" key="1">
    <source>
        <dbReference type="SAM" id="MobiDB-lite"/>
    </source>
</evidence>
<keyword evidence="2" id="KW-0812">Transmembrane</keyword>
<name>A0A0N0P732_LEPSE</name>
<dbReference type="OrthoDB" id="270019at2759"/>
<keyword evidence="2" id="KW-1133">Transmembrane helix</keyword>
<dbReference type="AlphaFoldDB" id="A0A0N0P732"/>
<proteinExistence type="predicted"/>
<keyword evidence="2" id="KW-0472">Membrane</keyword>
<evidence type="ECO:0000313" key="4">
    <source>
        <dbReference type="Proteomes" id="UP000038009"/>
    </source>
</evidence>
<evidence type="ECO:0000313" key="3">
    <source>
        <dbReference type="EMBL" id="KPI88319.1"/>
    </source>
</evidence>
<dbReference type="OMA" id="VSHRWEC"/>
<feature type="transmembrane region" description="Helical" evidence="2">
    <location>
        <begin position="203"/>
        <end position="227"/>
    </location>
</feature>
<accession>A0A0N0P732</accession>
<evidence type="ECO:0000256" key="2">
    <source>
        <dbReference type="SAM" id="Phobius"/>
    </source>
</evidence>
<dbReference type="EMBL" id="LJSK01000055">
    <property type="protein sequence ID" value="KPI88319.1"/>
    <property type="molecule type" value="Genomic_DNA"/>
</dbReference>
<feature type="transmembrane region" description="Helical" evidence="2">
    <location>
        <begin position="247"/>
        <end position="270"/>
    </location>
</feature>
<keyword evidence="4" id="KW-1185">Reference proteome</keyword>
<feature type="transmembrane region" description="Helical" evidence="2">
    <location>
        <begin position="282"/>
        <end position="301"/>
    </location>
</feature>
<organism evidence="3 4">
    <name type="scientific">Leptomonas seymouri</name>
    <dbReference type="NCBI Taxonomy" id="5684"/>
    <lineage>
        <taxon>Eukaryota</taxon>
        <taxon>Discoba</taxon>
        <taxon>Euglenozoa</taxon>
        <taxon>Kinetoplastea</taxon>
        <taxon>Metakinetoplastina</taxon>
        <taxon>Trypanosomatida</taxon>
        <taxon>Trypanosomatidae</taxon>
        <taxon>Leishmaniinae</taxon>
        <taxon>Leptomonas</taxon>
    </lineage>
</organism>
<reference evidence="3 4" key="1">
    <citation type="journal article" date="2015" name="PLoS Pathog.">
        <title>Leptomonas seymouri: Adaptations to the Dixenous Life Cycle Analyzed by Genome Sequencing, Transcriptome Profiling and Co-infection with Leishmania donovani.</title>
        <authorList>
            <person name="Kraeva N."/>
            <person name="Butenko A."/>
            <person name="Hlavacova J."/>
            <person name="Kostygov A."/>
            <person name="Myskova J."/>
            <person name="Grybchuk D."/>
            <person name="Lestinova T."/>
            <person name="Votypka J."/>
            <person name="Volf P."/>
            <person name="Opperdoes F."/>
            <person name="Flegontov P."/>
            <person name="Lukes J."/>
            <person name="Yurchenko V."/>
        </authorList>
    </citation>
    <scope>NUCLEOTIDE SEQUENCE [LARGE SCALE GENOMIC DNA]</scope>
    <source>
        <strain evidence="3 4">ATCC 30220</strain>
    </source>
</reference>
<comment type="caution">
    <text evidence="3">The sequence shown here is derived from an EMBL/GenBank/DDBJ whole genome shotgun (WGS) entry which is preliminary data.</text>
</comment>
<feature type="transmembrane region" description="Helical" evidence="2">
    <location>
        <begin position="118"/>
        <end position="138"/>
    </location>
</feature>